<evidence type="ECO:0000313" key="1">
    <source>
        <dbReference type="EMBL" id="MTD96123.1"/>
    </source>
</evidence>
<dbReference type="Proteomes" id="UP000440694">
    <property type="component" value="Unassembled WGS sequence"/>
</dbReference>
<keyword evidence="2" id="KW-1185">Reference proteome</keyword>
<dbReference type="EMBL" id="WMBQ01000002">
    <property type="protein sequence ID" value="MTD96123.1"/>
    <property type="molecule type" value="Genomic_DNA"/>
</dbReference>
<gene>
    <name evidence="1" type="ORF">GIW81_17425</name>
</gene>
<dbReference type="RefSeq" id="WP_154740584.1">
    <property type="nucleotide sequence ID" value="NZ_WMBQ01000002.1"/>
</dbReference>
<protein>
    <submittedName>
        <fullName evidence="1">Uncharacterized protein</fullName>
    </submittedName>
</protein>
<accession>A0A6I3KNS2</accession>
<proteinExistence type="predicted"/>
<organism evidence="1 2">
    <name type="scientific">Hyphomicrobium album</name>
    <dbReference type="NCBI Taxonomy" id="2665159"/>
    <lineage>
        <taxon>Bacteria</taxon>
        <taxon>Pseudomonadati</taxon>
        <taxon>Pseudomonadota</taxon>
        <taxon>Alphaproteobacteria</taxon>
        <taxon>Hyphomicrobiales</taxon>
        <taxon>Hyphomicrobiaceae</taxon>
        <taxon>Hyphomicrobium</taxon>
    </lineage>
</organism>
<name>A0A6I3KNS2_9HYPH</name>
<reference evidence="1 2" key="1">
    <citation type="submission" date="2019-11" db="EMBL/GenBank/DDBJ databases">
        <title>Identification of a novel strain.</title>
        <authorList>
            <person name="Xu Q."/>
            <person name="Wang G."/>
        </authorList>
    </citation>
    <scope>NUCLEOTIDE SEQUENCE [LARGE SCALE GENOMIC DNA]</scope>
    <source>
        <strain evidence="2">xq</strain>
    </source>
</reference>
<comment type="caution">
    <text evidence="1">The sequence shown here is derived from an EMBL/GenBank/DDBJ whole genome shotgun (WGS) entry which is preliminary data.</text>
</comment>
<evidence type="ECO:0000313" key="2">
    <source>
        <dbReference type="Proteomes" id="UP000440694"/>
    </source>
</evidence>
<dbReference type="AlphaFoldDB" id="A0A6I3KNS2"/>
<sequence length="109" mass="11752">MLNLKGSTILIVGETPDVSDLRARLVESGATVHVVSVAGASLLVHQKQIDSAFIAANLDDSTQQLCAEMNSLGIARVFLTPERAAYEPTFVRGGQFKNLRRKLRTTAIA</sequence>